<protein>
    <recommendedName>
        <fullName evidence="12">Cyclic nucleotide-binding domain-containing protein</fullName>
    </recommendedName>
</protein>
<evidence type="ECO:0000256" key="1">
    <source>
        <dbReference type="ARBA" id="ARBA00004141"/>
    </source>
</evidence>
<feature type="region of interest" description="Disordered" evidence="10">
    <location>
        <begin position="27"/>
        <end position="80"/>
    </location>
</feature>
<keyword evidence="5" id="KW-0406">Ion transport</keyword>
<dbReference type="CDD" id="cd00038">
    <property type="entry name" value="CAP_ED"/>
    <property type="match status" value="1"/>
</dbReference>
<dbReference type="InterPro" id="IPR050866">
    <property type="entry name" value="CNG_cation_channel"/>
</dbReference>
<comment type="caution">
    <text evidence="13">The sequence shown here is derived from an EMBL/GenBank/DDBJ whole genome shotgun (WGS) entry which is preliminary data.</text>
</comment>
<keyword evidence="3 11" id="KW-0812">Transmembrane</keyword>
<dbReference type="InterPro" id="IPR018488">
    <property type="entry name" value="cNMP-bd_CS"/>
</dbReference>
<feature type="transmembrane region" description="Helical" evidence="11">
    <location>
        <begin position="418"/>
        <end position="435"/>
    </location>
</feature>
<dbReference type="EMBL" id="QEAP01000194">
    <property type="protein sequence ID" value="TPX73315.1"/>
    <property type="molecule type" value="Genomic_DNA"/>
</dbReference>
<keyword evidence="7" id="KW-1071">Ligand-gated ion channel</keyword>
<sequence>MSQEVDAAARSRTASFRSQSNTLFCSSGLRPQTTDTTTATNAKHDLLQIPSSSTPRRSSSNAQLRWQSSHTEQQQRTTALSLPMATSVIEIEEDEGDLREGDDDVYRFNPSVASLSNGMRAAGIDDEVGGSTMLAVPQITLSRSAATSVQLVSVAPVPVIENAAVSEKEEPHASSHSIQTLPFIKKARQTLLRHPISQSSKGLAWWNFAIDILHLTFLIMIPVQLAWTHHFVDNGWVVFYLLMDVIMMTDCYILARVDFKDEYGILICDSERILRRYLFECSGFLHIIASLPWELIHYCVWSENPDILSTLGPSESVNPLLFYQRKIWALVLFIKIFLRAPLLRIYQIHIPTLAVPIARLIKCMLILLFIGHVDACLFWFIDFTLPSTSERWIEHNNLIHIEHNNLIHRKDTLNPVPFSTQYLVSYLAALRSLVLKLRECSQDMENIFVIFEFVSGILAYGTVFGNIHSIIELLDSTAALNQAEEYHNFEMEGIISFMKEKGIRPELQQMVKDYKELQWQKSKGLDEDHFFVGVPKSVQQEIKSYLYLGLVQKVPIFQGTDFHFQQTLAFKIKPMHVLNGWHIFRKGDEGDEMFFIKSGNVEICSEDGTIIFATLTDGAFFGEIALFESCHRTATARTKGNCELCTLSKEDFNILMNLYPTVAEGIRETIRQRKIQEEEKKKQAELEAARLRAEEENRLLLRTRSKAHMSSTLSKLTNGGLLGGGLLAGIGGGRRQSMVYARRGSLFNPPPGIGRIGSQAVLDVDDLLSIPVEDNTLQPRHPADYRKERFSTLQRMSGGGPTKMRLFVALASAVTAAAAATRTLILLEFAPPTRDFAPFRVAATVTFYNNDGDAPIGPVGFNTSIPLYTISQSSGKCIMDALVAQCNGNVQFNCHSAENR</sequence>
<feature type="transmembrane region" description="Helical" evidence="11">
    <location>
        <begin position="358"/>
        <end position="381"/>
    </location>
</feature>
<evidence type="ECO:0000256" key="6">
    <source>
        <dbReference type="ARBA" id="ARBA00023136"/>
    </source>
</evidence>
<evidence type="ECO:0000256" key="11">
    <source>
        <dbReference type="SAM" id="Phobius"/>
    </source>
</evidence>
<feature type="transmembrane region" description="Helical" evidence="11">
    <location>
        <begin position="447"/>
        <end position="467"/>
    </location>
</feature>
<dbReference type="SMART" id="SM00100">
    <property type="entry name" value="cNMP"/>
    <property type="match status" value="1"/>
</dbReference>
<feature type="transmembrane region" description="Helical" evidence="11">
    <location>
        <begin position="203"/>
        <end position="225"/>
    </location>
</feature>
<reference evidence="13 14" key="1">
    <citation type="journal article" date="2019" name="Sci. Rep.">
        <title>Comparative genomics of chytrid fungi reveal insights into the obligate biotrophic and pathogenic lifestyle of Synchytrium endobioticum.</title>
        <authorList>
            <person name="van de Vossenberg B.T.L.H."/>
            <person name="Warris S."/>
            <person name="Nguyen H.D.T."/>
            <person name="van Gent-Pelzer M.P.E."/>
            <person name="Joly D.L."/>
            <person name="van de Geest H.C."/>
            <person name="Bonants P.J.M."/>
            <person name="Smith D.S."/>
            <person name="Levesque C.A."/>
            <person name="van der Lee T.A.J."/>
        </authorList>
    </citation>
    <scope>NUCLEOTIDE SEQUENCE [LARGE SCALE GENOMIC DNA]</scope>
    <source>
        <strain evidence="13 14">CBS 675.73</strain>
    </source>
</reference>
<feature type="domain" description="Cyclic nucleotide-binding" evidence="12">
    <location>
        <begin position="556"/>
        <end position="656"/>
    </location>
</feature>
<feature type="compositionally biased region" description="Polar residues" evidence="10">
    <location>
        <begin position="61"/>
        <end position="80"/>
    </location>
</feature>
<feature type="transmembrane region" description="Helical" evidence="11">
    <location>
        <begin position="237"/>
        <end position="257"/>
    </location>
</feature>
<organism evidence="13 14">
    <name type="scientific">Chytriomyces confervae</name>
    <dbReference type="NCBI Taxonomy" id="246404"/>
    <lineage>
        <taxon>Eukaryota</taxon>
        <taxon>Fungi</taxon>
        <taxon>Fungi incertae sedis</taxon>
        <taxon>Chytridiomycota</taxon>
        <taxon>Chytridiomycota incertae sedis</taxon>
        <taxon>Chytridiomycetes</taxon>
        <taxon>Chytridiales</taxon>
        <taxon>Chytriomycetaceae</taxon>
        <taxon>Chytriomyces</taxon>
    </lineage>
</organism>
<dbReference type="Gene3D" id="2.60.120.10">
    <property type="entry name" value="Jelly Rolls"/>
    <property type="match status" value="1"/>
</dbReference>
<evidence type="ECO:0000256" key="10">
    <source>
        <dbReference type="SAM" id="MobiDB-lite"/>
    </source>
</evidence>
<dbReference type="STRING" id="246404.A0A507FC45"/>
<gene>
    <name evidence="13" type="ORF">CcCBS67573_g05411</name>
</gene>
<dbReference type="GO" id="GO:0044877">
    <property type="term" value="F:protein-containing complex binding"/>
    <property type="evidence" value="ECO:0007669"/>
    <property type="project" value="TreeGrafter"/>
</dbReference>
<keyword evidence="8" id="KW-0407">Ion channel</keyword>
<evidence type="ECO:0000256" key="8">
    <source>
        <dbReference type="ARBA" id="ARBA00023303"/>
    </source>
</evidence>
<name>A0A507FC45_9FUNG</name>
<proteinExistence type="predicted"/>
<keyword evidence="14" id="KW-1185">Reference proteome</keyword>
<dbReference type="Pfam" id="PF00027">
    <property type="entry name" value="cNMP_binding"/>
    <property type="match status" value="1"/>
</dbReference>
<dbReference type="GO" id="GO:0016020">
    <property type="term" value="C:membrane"/>
    <property type="evidence" value="ECO:0007669"/>
    <property type="project" value="UniProtKB-SubCell"/>
</dbReference>
<dbReference type="PROSITE" id="PS00889">
    <property type="entry name" value="CNMP_BINDING_2"/>
    <property type="match status" value="1"/>
</dbReference>
<dbReference type="AlphaFoldDB" id="A0A507FC45"/>
<dbReference type="PANTHER" id="PTHR45638:SF11">
    <property type="entry name" value="CYCLIC NUCLEOTIDE-GATED CATION CHANNEL SUBUNIT A"/>
    <property type="match status" value="1"/>
</dbReference>
<evidence type="ECO:0000313" key="14">
    <source>
        <dbReference type="Proteomes" id="UP000320333"/>
    </source>
</evidence>
<feature type="compositionally biased region" description="Low complexity" evidence="10">
    <location>
        <begin position="50"/>
        <end position="60"/>
    </location>
</feature>
<keyword evidence="9" id="KW-0175">Coiled coil</keyword>
<dbReference type="InterPro" id="IPR018490">
    <property type="entry name" value="cNMP-bd_dom_sf"/>
</dbReference>
<accession>A0A507FC45</accession>
<evidence type="ECO:0000256" key="3">
    <source>
        <dbReference type="ARBA" id="ARBA00022692"/>
    </source>
</evidence>
<feature type="coiled-coil region" evidence="9">
    <location>
        <begin position="667"/>
        <end position="703"/>
    </location>
</feature>
<dbReference type="InterPro" id="IPR014710">
    <property type="entry name" value="RmlC-like_jellyroll"/>
</dbReference>
<dbReference type="Gene3D" id="1.10.287.630">
    <property type="entry name" value="Helix hairpin bin"/>
    <property type="match status" value="1"/>
</dbReference>
<feature type="transmembrane region" description="Helical" evidence="11">
    <location>
        <begin position="277"/>
        <end position="296"/>
    </location>
</feature>
<dbReference type="SUPFAM" id="SSF51206">
    <property type="entry name" value="cAMP-binding domain-like"/>
    <property type="match status" value="1"/>
</dbReference>
<feature type="transmembrane region" description="Helical" evidence="11">
    <location>
        <begin position="327"/>
        <end position="346"/>
    </location>
</feature>
<dbReference type="GO" id="GO:0005221">
    <property type="term" value="F:intracellularly cyclic nucleotide-activated monoatomic cation channel activity"/>
    <property type="evidence" value="ECO:0007669"/>
    <property type="project" value="InterPro"/>
</dbReference>
<keyword evidence="2" id="KW-0813">Transport</keyword>
<evidence type="ECO:0000256" key="2">
    <source>
        <dbReference type="ARBA" id="ARBA00022448"/>
    </source>
</evidence>
<comment type="subcellular location">
    <subcellularLocation>
        <location evidence="1">Membrane</location>
        <topology evidence="1">Multi-pass membrane protein</topology>
    </subcellularLocation>
</comment>
<keyword evidence="6 11" id="KW-0472">Membrane</keyword>
<evidence type="ECO:0000256" key="7">
    <source>
        <dbReference type="ARBA" id="ARBA00023286"/>
    </source>
</evidence>
<dbReference type="PANTHER" id="PTHR45638">
    <property type="entry name" value="CYCLIC NUCLEOTIDE-GATED CATION CHANNEL SUBUNIT A"/>
    <property type="match status" value="1"/>
</dbReference>
<dbReference type="InterPro" id="IPR000595">
    <property type="entry name" value="cNMP-bd_dom"/>
</dbReference>
<evidence type="ECO:0000256" key="4">
    <source>
        <dbReference type="ARBA" id="ARBA00022989"/>
    </source>
</evidence>
<evidence type="ECO:0000256" key="9">
    <source>
        <dbReference type="SAM" id="Coils"/>
    </source>
</evidence>
<evidence type="ECO:0000313" key="13">
    <source>
        <dbReference type="EMBL" id="TPX73315.1"/>
    </source>
</evidence>
<dbReference type="OrthoDB" id="421226at2759"/>
<dbReference type="PROSITE" id="PS50042">
    <property type="entry name" value="CNMP_BINDING_3"/>
    <property type="match status" value="1"/>
</dbReference>
<dbReference type="Proteomes" id="UP000320333">
    <property type="component" value="Unassembled WGS sequence"/>
</dbReference>
<evidence type="ECO:0000259" key="12">
    <source>
        <dbReference type="PROSITE" id="PS50042"/>
    </source>
</evidence>
<keyword evidence="4 11" id="KW-1133">Transmembrane helix</keyword>
<evidence type="ECO:0000256" key="5">
    <source>
        <dbReference type="ARBA" id="ARBA00023065"/>
    </source>
</evidence>